<name>A0ABQ1L227_9SPHI</name>
<organism evidence="8 9">
    <name type="scientific">Parapedobacter defluvii</name>
    <dbReference type="NCBI Taxonomy" id="2045106"/>
    <lineage>
        <taxon>Bacteria</taxon>
        <taxon>Pseudomonadati</taxon>
        <taxon>Bacteroidota</taxon>
        <taxon>Sphingobacteriia</taxon>
        <taxon>Sphingobacteriales</taxon>
        <taxon>Sphingobacteriaceae</taxon>
        <taxon>Parapedobacter</taxon>
    </lineage>
</organism>
<keyword evidence="9" id="KW-1185">Reference proteome</keyword>
<comment type="caution">
    <text evidence="8">The sequence shown here is derived from an EMBL/GenBank/DDBJ whole genome shotgun (WGS) entry which is preliminary data.</text>
</comment>
<comment type="similarity">
    <text evidence="2">Belongs to the SusD family.</text>
</comment>
<keyword evidence="5" id="KW-0998">Cell outer membrane</keyword>
<gene>
    <name evidence="8" type="ORF">GCM10011386_04170</name>
</gene>
<reference evidence="9" key="1">
    <citation type="journal article" date="2019" name="Int. J. Syst. Evol. Microbiol.">
        <title>The Global Catalogue of Microorganisms (GCM) 10K type strain sequencing project: providing services to taxonomists for standard genome sequencing and annotation.</title>
        <authorList>
            <consortium name="The Broad Institute Genomics Platform"/>
            <consortium name="The Broad Institute Genome Sequencing Center for Infectious Disease"/>
            <person name="Wu L."/>
            <person name="Ma J."/>
        </authorList>
    </citation>
    <scope>NUCLEOTIDE SEQUENCE [LARGE SCALE GENOMIC DNA]</scope>
    <source>
        <strain evidence="9">CGMCC 1.15342</strain>
    </source>
</reference>
<dbReference type="Pfam" id="PF14322">
    <property type="entry name" value="SusD-like_3"/>
    <property type="match status" value="1"/>
</dbReference>
<dbReference type="SUPFAM" id="SSF48452">
    <property type="entry name" value="TPR-like"/>
    <property type="match status" value="1"/>
</dbReference>
<evidence type="ECO:0000256" key="1">
    <source>
        <dbReference type="ARBA" id="ARBA00004442"/>
    </source>
</evidence>
<evidence type="ECO:0000256" key="3">
    <source>
        <dbReference type="ARBA" id="ARBA00022729"/>
    </source>
</evidence>
<sequence>MKFFSSRSTVIAVLTVCCGLSIWGCSGFLKEVDPTNLTKESFFTIPEHAESAIAAVYADTRFIGDYAGSFSANWQLLEALTGTSTTESAENASLNNLYSLVHDGNNRHIVNWWNGLYRVIAQANLVIENVPNISPMDEEQRSKIMGEAYFLRAWAYFYAVRLWGDIPLITKPQNAGSDDFFPQRTSIEEVYALIVNDLVNAESAGLPWMDKSGRVSLAAVKSQLAMVYLTMAGYPLNKGNAYYQLAAEKSGEVITYARANPGILNLFGDYSAFRDPSRKNELEQIFMIQFHGSIVPNMQGLFTRPNFKPVSVTNTGVGTTVPTLDFYNSFADDDLRKKDKTGFFYTSYYTNGSGALFSLGGPYIFKFFNTIANGAPGQTGTGVDDLNIHQIRFAEVLLVFAEATNESTGISDDAYEALTRIRTRAGLTTAARNSFSKETFREAIWKERWHELCYEGITWFDMVRLRKVYNERTDRFDDFVGHVNLSSNQTLKDRHLLLPLPTLEMSDNPNLRPQNPGY</sequence>
<feature type="domain" description="SusD-like N-terminal" evidence="7">
    <location>
        <begin position="76"/>
        <end position="229"/>
    </location>
</feature>
<feature type="domain" description="RagB/SusD" evidence="6">
    <location>
        <begin position="344"/>
        <end position="518"/>
    </location>
</feature>
<accession>A0ABQ1L227</accession>
<keyword evidence="3" id="KW-0732">Signal</keyword>
<dbReference type="InterPro" id="IPR011990">
    <property type="entry name" value="TPR-like_helical_dom_sf"/>
</dbReference>
<evidence type="ECO:0000313" key="9">
    <source>
        <dbReference type="Proteomes" id="UP000597338"/>
    </source>
</evidence>
<evidence type="ECO:0000259" key="7">
    <source>
        <dbReference type="Pfam" id="PF14322"/>
    </source>
</evidence>
<keyword evidence="4" id="KW-0472">Membrane</keyword>
<dbReference type="InterPro" id="IPR033985">
    <property type="entry name" value="SusD-like_N"/>
</dbReference>
<dbReference type="InterPro" id="IPR012944">
    <property type="entry name" value="SusD_RagB_dom"/>
</dbReference>
<comment type="subcellular location">
    <subcellularLocation>
        <location evidence="1">Cell outer membrane</location>
    </subcellularLocation>
</comment>
<protein>
    <submittedName>
        <fullName evidence="8">Membrane protein</fullName>
    </submittedName>
</protein>
<proteinExistence type="inferred from homology"/>
<dbReference type="Proteomes" id="UP000597338">
    <property type="component" value="Unassembled WGS sequence"/>
</dbReference>
<evidence type="ECO:0000256" key="4">
    <source>
        <dbReference type="ARBA" id="ARBA00023136"/>
    </source>
</evidence>
<dbReference type="CDD" id="cd08977">
    <property type="entry name" value="SusD"/>
    <property type="match status" value="1"/>
</dbReference>
<evidence type="ECO:0000256" key="5">
    <source>
        <dbReference type="ARBA" id="ARBA00023237"/>
    </source>
</evidence>
<evidence type="ECO:0000259" key="6">
    <source>
        <dbReference type="Pfam" id="PF07980"/>
    </source>
</evidence>
<dbReference type="EMBL" id="BMIK01000001">
    <property type="protein sequence ID" value="GGC15525.1"/>
    <property type="molecule type" value="Genomic_DNA"/>
</dbReference>
<dbReference type="RefSeq" id="WP_188746865.1">
    <property type="nucleotide sequence ID" value="NZ_BMIK01000001.1"/>
</dbReference>
<evidence type="ECO:0000313" key="8">
    <source>
        <dbReference type="EMBL" id="GGC15525.1"/>
    </source>
</evidence>
<dbReference type="Gene3D" id="1.25.40.390">
    <property type="match status" value="1"/>
</dbReference>
<dbReference type="Pfam" id="PF07980">
    <property type="entry name" value="SusD_RagB"/>
    <property type="match status" value="1"/>
</dbReference>
<evidence type="ECO:0000256" key="2">
    <source>
        <dbReference type="ARBA" id="ARBA00006275"/>
    </source>
</evidence>